<evidence type="ECO:0000256" key="4">
    <source>
        <dbReference type="ARBA" id="ARBA00022737"/>
    </source>
</evidence>
<dbReference type="Pfam" id="PF00571">
    <property type="entry name" value="CBS"/>
    <property type="match status" value="2"/>
</dbReference>
<keyword evidence="3 8" id="KW-0812">Transmembrane</keyword>
<keyword evidence="2" id="KW-1003">Cell membrane</keyword>
<dbReference type="Pfam" id="PF01595">
    <property type="entry name" value="CNNM"/>
    <property type="match status" value="1"/>
</dbReference>
<dbReference type="CDD" id="cd04590">
    <property type="entry name" value="CBS_pair_CorC_HlyC_assoc"/>
    <property type="match status" value="1"/>
</dbReference>
<feature type="domain" description="CBS" evidence="11">
    <location>
        <begin position="238"/>
        <end position="298"/>
    </location>
</feature>
<sequence>MIFSAAGAPVDVHWAWTAAGLLAVPALVALNGFFVAAEFALVAVRRTRVEELVRQGTVGARAALDAVAHLDRTIAATQLGITLASIALGWVGEPALARVVEPLAGAVLPGAWAAVGAHAIAFTAAFALITFMHVVFGELIPKTLALQAPDRTSLWVAAPLNLFVRLTRPFVALLNGTGNLILRWCGHAPAGSEGNVHSVEELALLIEETREAGALSAQQAEFVRKVFTLSGRRVRDCMVPREKMVALALGTPPERVLDVVRAGAHTRMPVYDGDLDRVIGVVNTKDLFYLFSLKGLVVLEDALYPPLFLEPDGTVADALELFRKERRPLAVVRDGAGKVLGLITMEDVLEQIVGQIEDEHDRPTPRLRLGRRSGHTRRSGS</sequence>
<protein>
    <submittedName>
        <fullName evidence="13">HlyC/CorC family transporter</fullName>
    </submittedName>
</protein>
<evidence type="ECO:0000313" key="13">
    <source>
        <dbReference type="EMBL" id="MBP3960603.1"/>
    </source>
</evidence>
<keyword evidence="7" id="KW-0129">CBS domain</keyword>
<reference evidence="13 14" key="1">
    <citation type="submission" date="2021-04" db="EMBL/GenBank/DDBJ databases">
        <authorList>
            <person name="Ivanova A."/>
        </authorList>
    </citation>
    <scope>NUCLEOTIDE SEQUENCE [LARGE SCALE GENOMIC DNA]</scope>
    <source>
        <strain evidence="13 14">G18</strain>
    </source>
</reference>
<dbReference type="InterPro" id="IPR000644">
    <property type="entry name" value="CBS_dom"/>
</dbReference>
<evidence type="ECO:0000259" key="12">
    <source>
        <dbReference type="PROSITE" id="PS51846"/>
    </source>
</evidence>
<gene>
    <name evidence="13" type="ORF">J8F10_35720</name>
</gene>
<keyword evidence="6 8" id="KW-0472">Membrane</keyword>
<dbReference type="EMBL" id="JAGKQQ010000002">
    <property type="protein sequence ID" value="MBP3960603.1"/>
    <property type="molecule type" value="Genomic_DNA"/>
</dbReference>
<evidence type="ECO:0000256" key="8">
    <source>
        <dbReference type="PROSITE-ProRule" id="PRU01193"/>
    </source>
</evidence>
<dbReference type="InterPro" id="IPR002550">
    <property type="entry name" value="CNNM"/>
</dbReference>
<feature type="compositionally biased region" description="Basic residues" evidence="9">
    <location>
        <begin position="368"/>
        <end position="381"/>
    </location>
</feature>
<keyword evidence="5 8" id="KW-1133">Transmembrane helix</keyword>
<evidence type="ECO:0000256" key="7">
    <source>
        <dbReference type="PROSITE-ProRule" id="PRU00703"/>
    </source>
</evidence>
<evidence type="ECO:0000256" key="2">
    <source>
        <dbReference type="ARBA" id="ARBA00022475"/>
    </source>
</evidence>
<evidence type="ECO:0000256" key="3">
    <source>
        <dbReference type="ARBA" id="ARBA00022692"/>
    </source>
</evidence>
<evidence type="ECO:0000259" key="11">
    <source>
        <dbReference type="PROSITE" id="PS51371"/>
    </source>
</evidence>
<dbReference type="RefSeq" id="WP_210662805.1">
    <property type="nucleotide sequence ID" value="NZ_JAGKQQ010000002.1"/>
</dbReference>
<proteinExistence type="predicted"/>
<comment type="subcellular location">
    <subcellularLocation>
        <location evidence="1">Cell membrane</location>
        <topology evidence="1">Multi-pass membrane protein</topology>
    </subcellularLocation>
</comment>
<dbReference type="InterPro" id="IPR044751">
    <property type="entry name" value="Ion_transp-like_CBS"/>
</dbReference>
<feature type="domain" description="CNNM transmembrane" evidence="12">
    <location>
        <begin position="13"/>
        <end position="219"/>
    </location>
</feature>
<dbReference type="SMART" id="SM00116">
    <property type="entry name" value="CBS"/>
    <property type="match status" value="2"/>
</dbReference>
<dbReference type="PROSITE" id="PS51846">
    <property type="entry name" value="CNNM"/>
    <property type="match status" value="1"/>
</dbReference>
<dbReference type="PANTHER" id="PTHR43099">
    <property type="entry name" value="UPF0053 PROTEIN YRKA"/>
    <property type="match status" value="1"/>
</dbReference>
<feature type="transmembrane region" description="Helical" evidence="10">
    <location>
        <begin position="20"/>
        <end position="44"/>
    </location>
</feature>
<name>A0ABS5C3Y4_9BACT</name>
<accession>A0ABS5C3Y4</accession>
<feature type="region of interest" description="Disordered" evidence="9">
    <location>
        <begin position="360"/>
        <end position="381"/>
    </location>
</feature>
<evidence type="ECO:0000256" key="6">
    <source>
        <dbReference type="ARBA" id="ARBA00023136"/>
    </source>
</evidence>
<dbReference type="PANTHER" id="PTHR43099:SF5">
    <property type="entry name" value="HLYC_CORC FAMILY TRANSPORTER"/>
    <property type="match status" value="1"/>
</dbReference>
<dbReference type="Proteomes" id="UP000676565">
    <property type="component" value="Unassembled WGS sequence"/>
</dbReference>
<evidence type="ECO:0000256" key="10">
    <source>
        <dbReference type="SAM" id="Phobius"/>
    </source>
</evidence>
<dbReference type="SUPFAM" id="SSF54631">
    <property type="entry name" value="CBS-domain pair"/>
    <property type="match status" value="1"/>
</dbReference>
<evidence type="ECO:0000256" key="9">
    <source>
        <dbReference type="SAM" id="MobiDB-lite"/>
    </source>
</evidence>
<evidence type="ECO:0000256" key="1">
    <source>
        <dbReference type="ARBA" id="ARBA00004651"/>
    </source>
</evidence>
<dbReference type="InterPro" id="IPR046342">
    <property type="entry name" value="CBS_dom_sf"/>
</dbReference>
<evidence type="ECO:0000313" key="14">
    <source>
        <dbReference type="Proteomes" id="UP000676565"/>
    </source>
</evidence>
<evidence type="ECO:0000256" key="5">
    <source>
        <dbReference type="ARBA" id="ARBA00022989"/>
    </source>
</evidence>
<feature type="domain" description="CBS" evidence="11">
    <location>
        <begin position="302"/>
        <end position="359"/>
    </location>
</feature>
<dbReference type="InterPro" id="IPR051676">
    <property type="entry name" value="UPF0053_domain"/>
</dbReference>
<organism evidence="13 14">
    <name type="scientific">Gemmata palustris</name>
    <dbReference type="NCBI Taxonomy" id="2822762"/>
    <lineage>
        <taxon>Bacteria</taxon>
        <taxon>Pseudomonadati</taxon>
        <taxon>Planctomycetota</taxon>
        <taxon>Planctomycetia</taxon>
        <taxon>Gemmatales</taxon>
        <taxon>Gemmataceae</taxon>
        <taxon>Gemmata</taxon>
    </lineage>
</organism>
<comment type="caution">
    <text evidence="13">The sequence shown here is derived from an EMBL/GenBank/DDBJ whole genome shotgun (WGS) entry which is preliminary data.</text>
</comment>
<dbReference type="PROSITE" id="PS51371">
    <property type="entry name" value="CBS"/>
    <property type="match status" value="2"/>
</dbReference>
<keyword evidence="4" id="KW-0677">Repeat</keyword>
<keyword evidence="14" id="KW-1185">Reference proteome</keyword>
<feature type="transmembrane region" description="Helical" evidence="10">
    <location>
        <begin position="111"/>
        <end position="136"/>
    </location>
</feature>
<dbReference type="Gene3D" id="3.10.580.10">
    <property type="entry name" value="CBS-domain"/>
    <property type="match status" value="1"/>
</dbReference>